<dbReference type="Pfam" id="PF13356">
    <property type="entry name" value="Arm-DNA-bind_3"/>
    <property type="match status" value="1"/>
</dbReference>
<protein>
    <recommendedName>
        <fullName evidence="10">Core-binding (CB) domain-containing protein</fullName>
    </recommendedName>
</protein>
<dbReference type="InterPro" id="IPR050808">
    <property type="entry name" value="Phage_Integrase"/>
</dbReference>
<dbReference type="GO" id="GO:0046718">
    <property type="term" value="P:symbiont entry into host cell"/>
    <property type="evidence" value="ECO:0007669"/>
    <property type="project" value="UniProtKB-KW"/>
</dbReference>
<feature type="domain" description="Core-binding (CB)" evidence="8">
    <location>
        <begin position="94"/>
        <end position="175"/>
    </location>
</feature>
<dbReference type="InterPro" id="IPR013762">
    <property type="entry name" value="Integrase-like_cat_sf"/>
</dbReference>
<dbReference type="GO" id="GO:0075713">
    <property type="term" value="P:establishment of integrated proviral latency"/>
    <property type="evidence" value="ECO:0007669"/>
    <property type="project" value="UniProtKB-KW"/>
</dbReference>
<dbReference type="GO" id="GO:0015074">
    <property type="term" value="P:DNA integration"/>
    <property type="evidence" value="ECO:0007669"/>
    <property type="project" value="UniProtKB-KW"/>
</dbReference>
<evidence type="ECO:0000256" key="1">
    <source>
        <dbReference type="ARBA" id="ARBA00008857"/>
    </source>
</evidence>
<evidence type="ECO:0000313" key="9">
    <source>
        <dbReference type="EMBL" id="SVB09622.1"/>
    </source>
</evidence>
<dbReference type="InterPro" id="IPR025166">
    <property type="entry name" value="Integrase_DNA_bind_dom"/>
</dbReference>
<evidence type="ECO:0000256" key="4">
    <source>
        <dbReference type="ARBA" id="ARBA00023172"/>
    </source>
</evidence>
<dbReference type="InterPro" id="IPR038488">
    <property type="entry name" value="Integrase_DNA-bd_sf"/>
</dbReference>
<evidence type="ECO:0000259" key="8">
    <source>
        <dbReference type="PROSITE" id="PS51900"/>
    </source>
</evidence>
<dbReference type="PANTHER" id="PTHR30629:SF2">
    <property type="entry name" value="PROPHAGE INTEGRASE INTS-RELATED"/>
    <property type="match status" value="1"/>
</dbReference>
<accession>A0A382B8K8</accession>
<gene>
    <name evidence="9" type="ORF">METZ01_LOCUS162476</name>
</gene>
<evidence type="ECO:0000256" key="6">
    <source>
        <dbReference type="ARBA" id="ARBA00023296"/>
    </source>
</evidence>
<feature type="non-terminal residue" evidence="9">
    <location>
        <position position="299"/>
    </location>
</feature>
<dbReference type="PROSITE" id="PS51900">
    <property type="entry name" value="CB"/>
    <property type="match status" value="1"/>
</dbReference>
<evidence type="ECO:0000259" key="7">
    <source>
        <dbReference type="PROSITE" id="PS51898"/>
    </source>
</evidence>
<dbReference type="PROSITE" id="PS51898">
    <property type="entry name" value="TYR_RECOMBINASE"/>
    <property type="match status" value="1"/>
</dbReference>
<sequence length="299" mass="33760">MAVRLNRLSTRAVQTLSEGFHADGAGLYLRIRNNGSRAWVFRYTRNGRTREIGLGATHTRKLADARRIAAEMRSLNADGEDPANALHNPSSSTETFQSCAEELIASKQAGWRNKKHAQQWNNTLRDYAYPIIGRRHPSEITLSHVKAILEPIWATKTETATRVRQRIEAVLDWAYVHELRSGENPARWRGVLDKVLPPPRKVTAVKHLAACPYEEVPGVMHALRASEQIGAHCLRFLILTATRSSEAREARWDEIDLDQAIWAIPAERIKGGREHRVPLSTEAIEIIKALPKFANQPRL</sequence>
<dbReference type="Pfam" id="PF00589">
    <property type="entry name" value="Phage_integrase"/>
    <property type="match status" value="1"/>
</dbReference>
<name>A0A382B8K8_9ZZZZ</name>
<dbReference type="GO" id="GO:0006310">
    <property type="term" value="P:DNA recombination"/>
    <property type="evidence" value="ECO:0007669"/>
    <property type="project" value="UniProtKB-KW"/>
</dbReference>
<dbReference type="Gene3D" id="1.10.150.130">
    <property type="match status" value="1"/>
</dbReference>
<keyword evidence="3" id="KW-0238">DNA-binding</keyword>
<comment type="similarity">
    <text evidence="1">Belongs to the 'phage' integrase family.</text>
</comment>
<proteinExistence type="inferred from homology"/>
<evidence type="ECO:0008006" key="10">
    <source>
        <dbReference type="Google" id="ProtNLM"/>
    </source>
</evidence>
<evidence type="ECO:0000256" key="2">
    <source>
        <dbReference type="ARBA" id="ARBA00022908"/>
    </source>
</evidence>
<dbReference type="InterPro" id="IPR044068">
    <property type="entry name" value="CB"/>
</dbReference>
<keyword evidence="4" id="KW-0233">DNA recombination</keyword>
<dbReference type="SUPFAM" id="SSF56349">
    <property type="entry name" value="DNA breaking-rejoining enzymes"/>
    <property type="match status" value="1"/>
</dbReference>
<dbReference type="Gene3D" id="1.10.443.10">
    <property type="entry name" value="Intergrase catalytic core"/>
    <property type="match status" value="1"/>
</dbReference>
<keyword evidence="6" id="KW-1160">Virus entry into host cell</keyword>
<keyword evidence="2" id="KW-0229">DNA integration</keyword>
<dbReference type="EMBL" id="UINC01028514">
    <property type="protein sequence ID" value="SVB09622.1"/>
    <property type="molecule type" value="Genomic_DNA"/>
</dbReference>
<dbReference type="InterPro" id="IPR053876">
    <property type="entry name" value="Phage_int_M"/>
</dbReference>
<keyword evidence="5" id="KW-1179">Viral genome integration</keyword>
<dbReference type="PANTHER" id="PTHR30629">
    <property type="entry name" value="PROPHAGE INTEGRASE"/>
    <property type="match status" value="1"/>
</dbReference>
<organism evidence="9">
    <name type="scientific">marine metagenome</name>
    <dbReference type="NCBI Taxonomy" id="408172"/>
    <lineage>
        <taxon>unclassified sequences</taxon>
        <taxon>metagenomes</taxon>
        <taxon>ecological metagenomes</taxon>
    </lineage>
</organism>
<evidence type="ECO:0000256" key="5">
    <source>
        <dbReference type="ARBA" id="ARBA00023195"/>
    </source>
</evidence>
<feature type="domain" description="Tyr recombinase" evidence="7">
    <location>
        <begin position="206"/>
        <end position="299"/>
    </location>
</feature>
<reference evidence="9" key="1">
    <citation type="submission" date="2018-05" db="EMBL/GenBank/DDBJ databases">
        <authorList>
            <person name="Lanie J.A."/>
            <person name="Ng W.-L."/>
            <person name="Kazmierczak K.M."/>
            <person name="Andrzejewski T.M."/>
            <person name="Davidsen T.M."/>
            <person name="Wayne K.J."/>
            <person name="Tettelin H."/>
            <person name="Glass J.I."/>
            <person name="Rusch D."/>
            <person name="Podicherti R."/>
            <person name="Tsui H.-C.T."/>
            <person name="Winkler M.E."/>
        </authorList>
    </citation>
    <scope>NUCLEOTIDE SEQUENCE</scope>
</reference>
<dbReference type="InterPro" id="IPR011010">
    <property type="entry name" value="DNA_brk_join_enz"/>
</dbReference>
<dbReference type="AlphaFoldDB" id="A0A382B8K8"/>
<dbReference type="InterPro" id="IPR010998">
    <property type="entry name" value="Integrase_recombinase_N"/>
</dbReference>
<dbReference type="GO" id="GO:0044826">
    <property type="term" value="P:viral genome integration into host DNA"/>
    <property type="evidence" value="ECO:0007669"/>
    <property type="project" value="UniProtKB-KW"/>
</dbReference>
<dbReference type="Pfam" id="PF22022">
    <property type="entry name" value="Phage_int_M"/>
    <property type="match status" value="1"/>
</dbReference>
<dbReference type="InterPro" id="IPR002104">
    <property type="entry name" value="Integrase_catalytic"/>
</dbReference>
<dbReference type="GO" id="GO:0003677">
    <property type="term" value="F:DNA binding"/>
    <property type="evidence" value="ECO:0007669"/>
    <property type="project" value="UniProtKB-KW"/>
</dbReference>
<dbReference type="Gene3D" id="3.30.160.390">
    <property type="entry name" value="Integrase, DNA-binding domain"/>
    <property type="match status" value="1"/>
</dbReference>
<evidence type="ECO:0000256" key="3">
    <source>
        <dbReference type="ARBA" id="ARBA00023125"/>
    </source>
</evidence>